<proteinExistence type="predicted"/>
<dbReference type="Proteomes" id="UP000830115">
    <property type="component" value="Chromosome"/>
</dbReference>
<reference evidence="2" key="1">
    <citation type="submission" date="2021-10" db="EMBL/GenBank/DDBJ databases">
        <title>Streptomyces nigrumlapis sp.nov.,an antimicrobial producing actinobacterium isolated from Black Gobi rocks.</title>
        <authorList>
            <person name="Wen Y."/>
            <person name="Zhang W."/>
            <person name="Liu X.G."/>
        </authorList>
    </citation>
    <scope>NUCLEOTIDE SEQUENCE</scope>
    <source>
        <strain evidence="2">ST13-2-2</strain>
    </source>
</reference>
<protein>
    <submittedName>
        <fullName evidence="2">SMI1/KNR4 family protein</fullName>
    </submittedName>
</protein>
<dbReference type="EMBL" id="CP086322">
    <property type="protein sequence ID" value="UQA95682.1"/>
    <property type="molecule type" value="Genomic_DNA"/>
</dbReference>
<feature type="domain" description="Knr4/Smi1-like" evidence="1">
    <location>
        <begin position="29"/>
        <end position="160"/>
    </location>
</feature>
<dbReference type="Gene3D" id="3.40.1580.10">
    <property type="entry name" value="SMI1/KNR4-like"/>
    <property type="match status" value="1"/>
</dbReference>
<dbReference type="InterPro" id="IPR037883">
    <property type="entry name" value="Knr4/Smi1-like_sf"/>
</dbReference>
<sequence>MTCELSAWSQITEWIRENAPRSYAQLQEGATSDALAHTRARLGTPLPEELSSMLHMNNGVQVDPNDPDGMRPRRSGEFVSDFYSILSTHLITRVNEHMNAVYNGGEQDGEWKHHWVPFAVESDWLYGLFIDGTTGAVGEWSDGGPIEENVYPSLSAFLEESFQLIQSRAGIYNEMIVWDIDDLDQEDLDQLT</sequence>
<gene>
    <name evidence="2" type="ORF">K9S39_30875</name>
</gene>
<evidence type="ECO:0000313" key="3">
    <source>
        <dbReference type="Proteomes" id="UP000830115"/>
    </source>
</evidence>
<dbReference type="SUPFAM" id="SSF160631">
    <property type="entry name" value="SMI1/KNR4-like"/>
    <property type="match status" value="1"/>
</dbReference>
<keyword evidence="3" id="KW-1185">Reference proteome</keyword>
<dbReference type="Pfam" id="PF09346">
    <property type="entry name" value="SMI1_KNR4"/>
    <property type="match status" value="1"/>
</dbReference>
<organism evidence="2 3">
    <name type="scientific">Streptomyces halobius</name>
    <dbReference type="NCBI Taxonomy" id="2879846"/>
    <lineage>
        <taxon>Bacteria</taxon>
        <taxon>Bacillati</taxon>
        <taxon>Actinomycetota</taxon>
        <taxon>Actinomycetes</taxon>
        <taxon>Kitasatosporales</taxon>
        <taxon>Streptomycetaceae</taxon>
        <taxon>Streptomyces</taxon>
    </lineage>
</organism>
<dbReference type="RefSeq" id="WP_248866595.1">
    <property type="nucleotide sequence ID" value="NZ_CP086322.1"/>
</dbReference>
<evidence type="ECO:0000259" key="1">
    <source>
        <dbReference type="Pfam" id="PF09346"/>
    </source>
</evidence>
<evidence type="ECO:0000313" key="2">
    <source>
        <dbReference type="EMBL" id="UQA95682.1"/>
    </source>
</evidence>
<accession>A0ABY4MD74</accession>
<name>A0ABY4MD74_9ACTN</name>
<dbReference type="InterPro" id="IPR018958">
    <property type="entry name" value="Knr4/Smi1-like_dom"/>
</dbReference>